<accession>A0A5J4VXQ9</accession>
<sequence length="126" mass="13317">MSKVVLSLEAALPIGPYSQAIKAPPNLVFLSGQGPIDPKTKKIEATDIKGQTRQVLDNLKSVVQAAGGQMSNIVKTTVILADMSLFGEMNAVYGEYFSVEPPARSTFAVKGLPLSTLVEIEAIAAL</sequence>
<dbReference type="GO" id="GO:0019239">
    <property type="term" value="F:deaminase activity"/>
    <property type="evidence" value="ECO:0007669"/>
    <property type="project" value="TreeGrafter"/>
</dbReference>
<dbReference type="FunFam" id="3.30.1330.40:FF:000001">
    <property type="entry name" value="L-PSP family endoribonuclease"/>
    <property type="match status" value="1"/>
</dbReference>
<dbReference type="PANTHER" id="PTHR11803">
    <property type="entry name" value="2-IMINOBUTANOATE/2-IMINOPROPANOATE DEAMINASE RIDA"/>
    <property type="match status" value="1"/>
</dbReference>
<dbReference type="InterPro" id="IPR006056">
    <property type="entry name" value="RidA"/>
</dbReference>
<protein>
    <submittedName>
        <fullName evidence="2">Putative reactive intermediate/imine deaminase</fullName>
    </submittedName>
</protein>
<dbReference type="SUPFAM" id="SSF55298">
    <property type="entry name" value="YjgF-like"/>
    <property type="match status" value="1"/>
</dbReference>
<evidence type="ECO:0000313" key="2">
    <source>
        <dbReference type="EMBL" id="KAA6387089.1"/>
    </source>
</evidence>
<evidence type="ECO:0000313" key="3">
    <source>
        <dbReference type="Proteomes" id="UP000324800"/>
    </source>
</evidence>
<dbReference type="InterPro" id="IPR006175">
    <property type="entry name" value="YjgF/YER057c/UK114"/>
</dbReference>
<evidence type="ECO:0000256" key="1">
    <source>
        <dbReference type="ARBA" id="ARBA00010552"/>
    </source>
</evidence>
<dbReference type="EMBL" id="SNRW01004522">
    <property type="protein sequence ID" value="KAA6387089.1"/>
    <property type="molecule type" value="Genomic_DNA"/>
</dbReference>
<dbReference type="InterPro" id="IPR019897">
    <property type="entry name" value="RidA_CS"/>
</dbReference>
<dbReference type="AlphaFoldDB" id="A0A5J4VXQ9"/>
<gene>
    <name evidence="2" type="ORF">EZS28_017386</name>
</gene>
<comment type="similarity">
    <text evidence="1">Belongs to the RutC family.</text>
</comment>
<organism evidence="2 3">
    <name type="scientific">Streblomastix strix</name>
    <dbReference type="NCBI Taxonomy" id="222440"/>
    <lineage>
        <taxon>Eukaryota</taxon>
        <taxon>Metamonada</taxon>
        <taxon>Preaxostyla</taxon>
        <taxon>Oxymonadida</taxon>
        <taxon>Streblomastigidae</taxon>
        <taxon>Streblomastix</taxon>
    </lineage>
</organism>
<comment type="caution">
    <text evidence="2">The sequence shown here is derived from an EMBL/GenBank/DDBJ whole genome shotgun (WGS) entry which is preliminary data.</text>
</comment>
<dbReference type="PROSITE" id="PS01094">
    <property type="entry name" value="UPF0076"/>
    <property type="match status" value="1"/>
</dbReference>
<proteinExistence type="inferred from homology"/>
<dbReference type="CDD" id="cd00448">
    <property type="entry name" value="YjgF_YER057c_UK114_family"/>
    <property type="match status" value="1"/>
</dbReference>
<dbReference type="InterPro" id="IPR035959">
    <property type="entry name" value="RutC-like_sf"/>
</dbReference>
<dbReference type="NCBIfam" id="TIGR00004">
    <property type="entry name" value="Rid family detoxifying hydrolase"/>
    <property type="match status" value="1"/>
</dbReference>
<reference evidence="2 3" key="1">
    <citation type="submission" date="2019-03" db="EMBL/GenBank/DDBJ databases">
        <title>Single cell metagenomics reveals metabolic interactions within the superorganism composed of flagellate Streblomastix strix and complex community of Bacteroidetes bacteria on its surface.</title>
        <authorList>
            <person name="Treitli S.C."/>
            <person name="Kolisko M."/>
            <person name="Husnik F."/>
            <person name="Keeling P."/>
            <person name="Hampl V."/>
        </authorList>
    </citation>
    <scope>NUCLEOTIDE SEQUENCE [LARGE SCALE GENOMIC DNA]</scope>
    <source>
        <strain evidence="2">ST1C</strain>
    </source>
</reference>
<dbReference type="Proteomes" id="UP000324800">
    <property type="component" value="Unassembled WGS sequence"/>
</dbReference>
<dbReference type="OrthoDB" id="309640at2759"/>
<dbReference type="PANTHER" id="PTHR11803:SF58">
    <property type="entry name" value="PROTEIN HMF1-RELATED"/>
    <property type="match status" value="1"/>
</dbReference>
<dbReference type="Gene3D" id="3.30.1330.40">
    <property type="entry name" value="RutC-like"/>
    <property type="match status" value="1"/>
</dbReference>
<name>A0A5J4VXQ9_9EUKA</name>
<dbReference type="GO" id="GO:0005829">
    <property type="term" value="C:cytosol"/>
    <property type="evidence" value="ECO:0007669"/>
    <property type="project" value="TreeGrafter"/>
</dbReference>
<dbReference type="Pfam" id="PF01042">
    <property type="entry name" value="Ribonuc_L-PSP"/>
    <property type="match status" value="1"/>
</dbReference>